<dbReference type="InterPro" id="IPR016166">
    <property type="entry name" value="FAD-bd_PCMH"/>
</dbReference>
<evidence type="ECO:0000313" key="10">
    <source>
        <dbReference type="Proteomes" id="UP000195402"/>
    </source>
</evidence>
<keyword evidence="3" id="KW-0285">Flavoprotein</keyword>
<dbReference type="InterPro" id="IPR012951">
    <property type="entry name" value="BBE"/>
</dbReference>
<dbReference type="InterPro" id="IPR016169">
    <property type="entry name" value="FAD-bd_PCMH_sub2"/>
</dbReference>
<dbReference type="Gene3D" id="3.30.465.10">
    <property type="match status" value="1"/>
</dbReference>
<dbReference type="PROSITE" id="PS51387">
    <property type="entry name" value="FAD_PCMH"/>
    <property type="match status" value="1"/>
</dbReference>
<evidence type="ECO:0000256" key="3">
    <source>
        <dbReference type="ARBA" id="ARBA00022630"/>
    </source>
</evidence>
<comment type="similarity">
    <text evidence="2">Belongs to the oxygen-dependent FAD-linked oxidoreductase family.</text>
</comment>
<dbReference type="STRING" id="56857.A0A200Q0H8"/>
<comment type="caution">
    <text evidence="9">The sequence shown here is derived from an EMBL/GenBank/DDBJ whole genome shotgun (WGS) entry which is preliminary data.</text>
</comment>
<protein>
    <submittedName>
        <fullName evidence="9">FAD linked oxidase</fullName>
    </submittedName>
</protein>
<dbReference type="FunFam" id="3.30.43.10:FF:000004">
    <property type="entry name" value="Berberine bridge enzyme-like 15"/>
    <property type="match status" value="1"/>
</dbReference>
<dbReference type="GO" id="GO:0071949">
    <property type="term" value="F:FAD binding"/>
    <property type="evidence" value="ECO:0007669"/>
    <property type="project" value="InterPro"/>
</dbReference>
<keyword evidence="4" id="KW-0732">Signal</keyword>
<dbReference type="Pfam" id="PF08031">
    <property type="entry name" value="BBE"/>
    <property type="match status" value="1"/>
</dbReference>
<gene>
    <name evidence="9" type="ORF">BVC80_453g3</name>
</gene>
<dbReference type="OMA" id="HGDFLHC"/>
<keyword evidence="7" id="KW-0325">Glycoprotein</keyword>
<evidence type="ECO:0000256" key="6">
    <source>
        <dbReference type="ARBA" id="ARBA00023157"/>
    </source>
</evidence>
<reference evidence="9 10" key="1">
    <citation type="journal article" date="2017" name="Mol. Plant">
        <title>The Genome of Medicinal Plant Macleaya cordata Provides New Insights into Benzylisoquinoline Alkaloids Metabolism.</title>
        <authorList>
            <person name="Liu X."/>
            <person name="Liu Y."/>
            <person name="Huang P."/>
            <person name="Ma Y."/>
            <person name="Qing Z."/>
            <person name="Tang Q."/>
            <person name="Cao H."/>
            <person name="Cheng P."/>
            <person name="Zheng Y."/>
            <person name="Yuan Z."/>
            <person name="Zhou Y."/>
            <person name="Liu J."/>
            <person name="Tang Z."/>
            <person name="Zhuo Y."/>
            <person name="Zhang Y."/>
            <person name="Yu L."/>
            <person name="Huang J."/>
            <person name="Yang P."/>
            <person name="Peng Q."/>
            <person name="Zhang J."/>
            <person name="Jiang W."/>
            <person name="Zhang Z."/>
            <person name="Lin K."/>
            <person name="Ro D.K."/>
            <person name="Chen X."/>
            <person name="Xiong X."/>
            <person name="Shang Y."/>
            <person name="Huang S."/>
            <person name="Zeng J."/>
        </authorList>
    </citation>
    <scope>NUCLEOTIDE SEQUENCE [LARGE SCALE GENOMIC DNA]</scope>
    <source>
        <strain evidence="10">cv. BLH2017</strain>
        <tissue evidence="9">Root</tissue>
    </source>
</reference>
<dbReference type="GO" id="GO:0016491">
    <property type="term" value="F:oxidoreductase activity"/>
    <property type="evidence" value="ECO:0007669"/>
    <property type="project" value="InterPro"/>
</dbReference>
<dbReference type="Proteomes" id="UP000195402">
    <property type="component" value="Unassembled WGS sequence"/>
</dbReference>
<dbReference type="Gene3D" id="3.30.43.10">
    <property type="entry name" value="Uridine Diphospho-n-acetylenolpyruvylglucosamine Reductase, domain 2"/>
    <property type="match status" value="1"/>
</dbReference>
<evidence type="ECO:0000256" key="1">
    <source>
        <dbReference type="ARBA" id="ARBA00001974"/>
    </source>
</evidence>
<dbReference type="AlphaFoldDB" id="A0A200Q0H8"/>
<evidence type="ECO:0000256" key="7">
    <source>
        <dbReference type="ARBA" id="ARBA00023180"/>
    </source>
</evidence>
<dbReference type="InterPro" id="IPR016167">
    <property type="entry name" value="FAD-bd_PCMH_sub1"/>
</dbReference>
<dbReference type="Gene3D" id="3.40.462.20">
    <property type="match status" value="1"/>
</dbReference>
<dbReference type="PANTHER" id="PTHR32448">
    <property type="entry name" value="OS08G0158400 PROTEIN"/>
    <property type="match status" value="1"/>
</dbReference>
<evidence type="ECO:0000256" key="4">
    <source>
        <dbReference type="ARBA" id="ARBA00022729"/>
    </source>
</evidence>
<evidence type="ECO:0000313" key="9">
    <source>
        <dbReference type="EMBL" id="OVA03979.1"/>
    </source>
</evidence>
<name>A0A200Q0H8_MACCD</name>
<dbReference type="InterPro" id="IPR006094">
    <property type="entry name" value="Oxid_FAD_bind_N"/>
</dbReference>
<dbReference type="FunCoup" id="A0A200Q0H8">
    <property type="interactions" value="62"/>
</dbReference>
<keyword evidence="5" id="KW-0274">FAD</keyword>
<evidence type="ECO:0000256" key="2">
    <source>
        <dbReference type="ARBA" id="ARBA00005466"/>
    </source>
</evidence>
<dbReference type="InParanoid" id="A0A200Q0H8"/>
<dbReference type="EMBL" id="MVGT01003444">
    <property type="protein sequence ID" value="OVA03979.1"/>
    <property type="molecule type" value="Genomic_DNA"/>
</dbReference>
<keyword evidence="10" id="KW-1185">Reference proteome</keyword>
<accession>A0A200Q0H8</accession>
<dbReference type="OrthoDB" id="599846at2759"/>
<sequence length="551" mass="61690">MGFNSSSSSSILAIVPVLLISILVFSSVALGTSTTIHHGNLLQCLSINSQTSIPVYTPNSQNYTDILESRINNLRFISPTSPKPFLLITPLDESHVQAAVICSKKHGIQIRLRSGGHDYEGLSYLSDVPFVIVDLFNLRSIKIDAENGIAWVQSGATLGELYYRIAEKNATLGFPAGFGPTVGVGGHFSGGGWGPMLRKYGLAADHVIDARIVDANGKILDKESMGEDLFWAIRGGGGGSFGVVLSWKIKLVSVPPTVTCFTVPRTLEQGATELVHRWQEVLPKLPHELWIRILISVVNDTQTGEKTIQASFNSMFLGGPEELLIVMKERFPELGLEREDCTEMSWIESALYFDRYASMTGKSIDFLLDRTQQYRASYKEKSDYVMEPIPVSGLKGMWNISFEEEPSLIFTPYGGRMNEISDSEIPFPHRNGTLFMIMYAVAWTEKISDQAAENHLDWLHKFHRYLTPYASKSPRAAYVNYRDLDWGQSKNGKTTYEEGKAWGRPYFKNNYERLVQVKSKFDPENFFRHEQSIPSVPSVHEGSLSSLDFLL</sequence>
<proteinExistence type="inferred from homology"/>
<keyword evidence="6" id="KW-1015">Disulfide bond</keyword>
<evidence type="ECO:0000259" key="8">
    <source>
        <dbReference type="PROSITE" id="PS51387"/>
    </source>
</evidence>
<dbReference type="SUPFAM" id="SSF56176">
    <property type="entry name" value="FAD-binding/transporter-associated domain-like"/>
    <property type="match status" value="1"/>
</dbReference>
<dbReference type="Pfam" id="PF01565">
    <property type="entry name" value="FAD_binding_4"/>
    <property type="match status" value="1"/>
</dbReference>
<feature type="domain" description="FAD-binding PCMH-type" evidence="8">
    <location>
        <begin position="80"/>
        <end position="254"/>
    </location>
</feature>
<evidence type="ECO:0000256" key="5">
    <source>
        <dbReference type="ARBA" id="ARBA00022827"/>
    </source>
</evidence>
<organism evidence="9 10">
    <name type="scientific">Macleaya cordata</name>
    <name type="common">Five-seeded plume-poppy</name>
    <name type="synonym">Bocconia cordata</name>
    <dbReference type="NCBI Taxonomy" id="56857"/>
    <lineage>
        <taxon>Eukaryota</taxon>
        <taxon>Viridiplantae</taxon>
        <taxon>Streptophyta</taxon>
        <taxon>Embryophyta</taxon>
        <taxon>Tracheophyta</taxon>
        <taxon>Spermatophyta</taxon>
        <taxon>Magnoliopsida</taxon>
        <taxon>Ranunculales</taxon>
        <taxon>Papaveraceae</taxon>
        <taxon>Papaveroideae</taxon>
        <taxon>Macleaya</taxon>
    </lineage>
</organism>
<comment type="cofactor">
    <cofactor evidence="1">
        <name>FAD</name>
        <dbReference type="ChEBI" id="CHEBI:57692"/>
    </cofactor>
</comment>
<dbReference type="InterPro" id="IPR036318">
    <property type="entry name" value="FAD-bd_PCMH-like_sf"/>
</dbReference>